<keyword evidence="3" id="KW-1185">Reference proteome</keyword>
<gene>
    <name evidence="2" type="ORF">QQ91_0013750</name>
</gene>
<dbReference type="SUPFAM" id="SSF141673">
    <property type="entry name" value="MOSC N-terminal domain-like"/>
    <property type="match status" value="1"/>
</dbReference>
<accession>A0ABD4T5G3</accession>
<dbReference type="EMBL" id="JTHE03000079">
    <property type="protein sequence ID" value="MCM1983881.1"/>
    <property type="molecule type" value="Genomic_DNA"/>
</dbReference>
<sequence>MGVTATLSRIDLFPIKSLDGISVSEARVTTGGSLAMDREFALVDAEGKFVNAKRTAKIHRVRSRYQIPQRLVTLSTPELSPQTFSLDQERSQLADWFSDFFGFPITLVHNPHAGFPDDRNAPGPTVISAASLATVASWYPEVNLANLRSRFRTNLEFSGVAPFWEDALFSSPLLESGFHVGEVRMRGINPCQRCVVPTRDAQTGAVLTGFQQRFIQQRRASLPDWANRSAFNHFYRLAVNTAIAASEAGKVLRVGDVLSGEDS</sequence>
<dbReference type="InterPro" id="IPR005303">
    <property type="entry name" value="MOCOS_middle"/>
</dbReference>
<organism evidence="2 3">
    <name type="scientific">Lyngbya confervoides BDU141951</name>
    <dbReference type="NCBI Taxonomy" id="1574623"/>
    <lineage>
        <taxon>Bacteria</taxon>
        <taxon>Bacillati</taxon>
        <taxon>Cyanobacteriota</taxon>
        <taxon>Cyanophyceae</taxon>
        <taxon>Oscillatoriophycideae</taxon>
        <taxon>Oscillatoriales</taxon>
        <taxon>Microcoleaceae</taxon>
        <taxon>Lyngbya</taxon>
    </lineage>
</organism>
<dbReference type="AlphaFoldDB" id="A0ABD4T5G3"/>
<proteinExistence type="predicted"/>
<dbReference type="Pfam" id="PF03473">
    <property type="entry name" value="MOSC"/>
    <property type="match status" value="1"/>
</dbReference>
<protein>
    <submittedName>
        <fullName evidence="2">MOSC N-terminal beta barrel domain-containing protein</fullName>
    </submittedName>
</protein>
<evidence type="ECO:0000313" key="2">
    <source>
        <dbReference type="EMBL" id="MCM1983881.1"/>
    </source>
</evidence>
<dbReference type="PROSITE" id="PS51340">
    <property type="entry name" value="MOSC"/>
    <property type="match status" value="1"/>
</dbReference>
<comment type="caution">
    <text evidence="2">The sequence shown here is derived from an EMBL/GenBank/DDBJ whole genome shotgun (WGS) entry which is preliminary data.</text>
</comment>
<dbReference type="Pfam" id="PF03476">
    <property type="entry name" value="MOSC_N"/>
    <property type="match status" value="1"/>
</dbReference>
<evidence type="ECO:0000259" key="1">
    <source>
        <dbReference type="PROSITE" id="PS51340"/>
    </source>
</evidence>
<dbReference type="RefSeq" id="WP_166275522.1">
    <property type="nucleotide sequence ID" value="NZ_JTHE03000079.1"/>
</dbReference>
<feature type="domain" description="MOSC" evidence="1">
    <location>
        <begin position="90"/>
        <end position="261"/>
    </location>
</feature>
<evidence type="ECO:0000313" key="3">
    <source>
        <dbReference type="Proteomes" id="UP000031561"/>
    </source>
</evidence>
<reference evidence="2 3" key="1">
    <citation type="journal article" date="2015" name="Genome Announc.">
        <title>Draft Genome Sequence of Filamentous Marine Cyanobacterium Lyngbya confervoides Strain BDU141951.</title>
        <authorList>
            <person name="Chandrababunaidu M.M."/>
            <person name="Sen D."/>
            <person name="Tripathy S."/>
        </authorList>
    </citation>
    <scope>NUCLEOTIDE SEQUENCE [LARGE SCALE GENOMIC DNA]</scope>
    <source>
        <strain evidence="2 3">BDU141951</strain>
    </source>
</reference>
<dbReference type="InterPro" id="IPR005302">
    <property type="entry name" value="MoCF_Sase_C"/>
</dbReference>
<name>A0ABD4T5G3_9CYAN</name>
<dbReference type="Proteomes" id="UP000031561">
    <property type="component" value="Unassembled WGS sequence"/>
</dbReference>